<feature type="compositionally biased region" description="Basic and acidic residues" evidence="3">
    <location>
        <begin position="222"/>
        <end position="232"/>
    </location>
</feature>
<proteinExistence type="predicted"/>
<dbReference type="OMA" id="RDESKNC"/>
<dbReference type="OrthoDB" id="413520at2759"/>
<evidence type="ECO:0008006" key="6">
    <source>
        <dbReference type="Google" id="ProtNLM"/>
    </source>
</evidence>
<protein>
    <recommendedName>
        <fullName evidence="6">Methyltransferase small domain-containing protein</fullName>
    </recommendedName>
</protein>
<name>A0A401SZJ6_CHIPU</name>
<dbReference type="Proteomes" id="UP000287033">
    <property type="component" value="Unassembled WGS sequence"/>
</dbReference>
<comment type="caution">
    <text evidence="4">The sequence shown here is derived from an EMBL/GenBank/DDBJ whole genome shotgun (WGS) entry which is preliminary data.</text>
</comment>
<sequence>MQSSEPSRNDAPYDESYSPSCYITHNNFEFCGYNLKIAQILGVNLGVSAYVWDAGLALCRYFEKKNINFSGKKVIELGSGTGIVGILATLLGGDVTITDKPEVLKQIETNVQVNVPSACRHRLQIRPLTWGEDHTNFPADYDFVLGSDIVYSSVTYPALMETFRYFTSQGATIYLSSELRKRNGSPSFHDESLPQYFNCQIVDRLENKHIILYKMTKIDKSSEQDLPSDDRNLLLTEPDTGVQPTSLSLNN</sequence>
<evidence type="ECO:0000313" key="5">
    <source>
        <dbReference type="Proteomes" id="UP000287033"/>
    </source>
</evidence>
<evidence type="ECO:0000256" key="3">
    <source>
        <dbReference type="SAM" id="MobiDB-lite"/>
    </source>
</evidence>
<dbReference type="PANTHER" id="PTHR14614:SF5">
    <property type="entry name" value="EEF1A LYSINE METHYLTRANSFERASE 3"/>
    <property type="match status" value="1"/>
</dbReference>
<evidence type="ECO:0000256" key="2">
    <source>
        <dbReference type="ARBA" id="ARBA00022691"/>
    </source>
</evidence>
<dbReference type="CDD" id="cd02440">
    <property type="entry name" value="AdoMet_MTases"/>
    <property type="match status" value="1"/>
</dbReference>
<dbReference type="EMBL" id="BEZZ01000745">
    <property type="protein sequence ID" value="GCC35807.1"/>
    <property type="molecule type" value="Genomic_DNA"/>
</dbReference>
<keyword evidence="2" id="KW-0949">S-adenosyl-L-methionine</keyword>
<dbReference type="SUPFAM" id="SSF53335">
    <property type="entry name" value="S-adenosyl-L-methionine-dependent methyltransferases"/>
    <property type="match status" value="1"/>
</dbReference>
<dbReference type="GO" id="GO:0008168">
    <property type="term" value="F:methyltransferase activity"/>
    <property type="evidence" value="ECO:0007669"/>
    <property type="project" value="UniProtKB-KW"/>
</dbReference>
<dbReference type="AlphaFoldDB" id="A0A401SZJ6"/>
<dbReference type="GO" id="GO:0005829">
    <property type="term" value="C:cytosol"/>
    <property type="evidence" value="ECO:0007669"/>
    <property type="project" value="TreeGrafter"/>
</dbReference>
<evidence type="ECO:0000313" key="4">
    <source>
        <dbReference type="EMBL" id="GCC35807.1"/>
    </source>
</evidence>
<accession>A0A401SZJ6</accession>
<dbReference type="Gene3D" id="3.40.50.150">
    <property type="entry name" value="Vaccinia Virus protein VP39"/>
    <property type="match status" value="1"/>
</dbReference>
<keyword evidence="1" id="KW-0808">Transferase</keyword>
<gene>
    <name evidence="4" type="ORF">chiPu_0014295</name>
</gene>
<reference evidence="4 5" key="1">
    <citation type="journal article" date="2018" name="Nat. Ecol. Evol.">
        <title>Shark genomes provide insights into elasmobranch evolution and the origin of vertebrates.</title>
        <authorList>
            <person name="Hara Y"/>
            <person name="Yamaguchi K"/>
            <person name="Onimaru K"/>
            <person name="Kadota M"/>
            <person name="Koyanagi M"/>
            <person name="Keeley SD"/>
            <person name="Tatsumi K"/>
            <person name="Tanaka K"/>
            <person name="Motone F"/>
            <person name="Kageyama Y"/>
            <person name="Nozu R"/>
            <person name="Adachi N"/>
            <person name="Nishimura O"/>
            <person name="Nakagawa R"/>
            <person name="Tanegashima C"/>
            <person name="Kiyatake I"/>
            <person name="Matsumoto R"/>
            <person name="Murakumo K"/>
            <person name="Nishida K"/>
            <person name="Terakita A"/>
            <person name="Kuratani S"/>
            <person name="Sato K"/>
            <person name="Hyodo S Kuraku.S."/>
        </authorList>
    </citation>
    <scope>NUCLEOTIDE SEQUENCE [LARGE SCALE GENOMIC DNA]</scope>
</reference>
<dbReference type="InterPro" id="IPR019410">
    <property type="entry name" value="Methyltransf_16"/>
</dbReference>
<dbReference type="GO" id="GO:0032259">
    <property type="term" value="P:methylation"/>
    <property type="evidence" value="ECO:0007669"/>
    <property type="project" value="UniProtKB-KW"/>
</dbReference>
<dbReference type="InterPro" id="IPR029063">
    <property type="entry name" value="SAM-dependent_MTases_sf"/>
</dbReference>
<dbReference type="STRING" id="137246.A0A401SZJ6"/>
<organism evidence="4 5">
    <name type="scientific">Chiloscyllium punctatum</name>
    <name type="common">Brownbanded bambooshark</name>
    <name type="synonym">Hemiscyllium punctatum</name>
    <dbReference type="NCBI Taxonomy" id="137246"/>
    <lineage>
        <taxon>Eukaryota</taxon>
        <taxon>Metazoa</taxon>
        <taxon>Chordata</taxon>
        <taxon>Craniata</taxon>
        <taxon>Vertebrata</taxon>
        <taxon>Chondrichthyes</taxon>
        <taxon>Elasmobranchii</taxon>
        <taxon>Galeomorphii</taxon>
        <taxon>Galeoidea</taxon>
        <taxon>Orectolobiformes</taxon>
        <taxon>Hemiscylliidae</taxon>
        <taxon>Chiloscyllium</taxon>
    </lineage>
</organism>
<feature type="region of interest" description="Disordered" evidence="3">
    <location>
        <begin position="222"/>
        <end position="251"/>
    </location>
</feature>
<dbReference type="Pfam" id="PF10294">
    <property type="entry name" value="Methyltransf_16"/>
    <property type="match status" value="1"/>
</dbReference>
<dbReference type="PANTHER" id="PTHR14614">
    <property type="entry name" value="HEPATOCELLULAR CARCINOMA-ASSOCIATED ANTIGEN"/>
    <property type="match status" value="1"/>
</dbReference>
<dbReference type="GO" id="GO:0032991">
    <property type="term" value="C:protein-containing complex"/>
    <property type="evidence" value="ECO:0007669"/>
    <property type="project" value="TreeGrafter"/>
</dbReference>
<keyword evidence="5" id="KW-1185">Reference proteome</keyword>
<keyword evidence="1" id="KW-0489">Methyltransferase</keyword>
<feature type="compositionally biased region" description="Polar residues" evidence="3">
    <location>
        <begin position="242"/>
        <end position="251"/>
    </location>
</feature>
<evidence type="ECO:0000256" key="1">
    <source>
        <dbReference type="ARBA" id="ARBA00022603"/>
    </source>
</evidence>